<feature type="region of interest" description="Disordered" evidence="1">
    <location>
        <begin position="101"/>
        <end position="139"/>
    </location>
</feature>
<dbReference type="Proteomes" id="UP000008495">
    <property type="component" value="Unassembled WGS sequence"/>
</dbReference>
<gene>
    <name evidence="2" type="ORF">AUCHE_03_00600</name>
</gene>
<accession>K6V3Y5</accession>
<evidence type="ECO:0000313" key="3">
    <source>
        <dbReference type="Proteomes" id="UP000008495"/>
    </source>
</evidence>
<reference evidence="2 3" key="1">
    <citation type="submission" date="2012-08" db="EMBL/GenBank/DDBJ databases">
        <title>Whole genome shotgun sequence of Austwickia chelonae NBRC 105200.</title>
        <authorList>
            <person name="Yoshida I."/>
            <person name="Hosoyama A."/>
            <person name="Tsuchikane K."/>
            <person name="Katsumata H."/>
            <person name="Ando Y."/>
            <person name="Ohji S."/>
            <person name="Hamada M."/>
            <person name="Tamura T."/>
            <person name="Yamazoe A."/>
            <person name="Yamazaki S."/>
            <person name="Fujita N."/>
        </authorList>
    </citation>
    <scope>NUCLEOTIDE SEQUENCE [LARGE SCALE GENOMIC DNA]</scope>
    <source>
        <strain evidence="2 3">NBRC 105200</strain>
    </source>
</reference>
<organism evidence="2 3">
    <name type="scientific">Austwickia chelonae NBRC 105200</name>
    <dbReference type="NCBI Taxonomy" id="1184607"/>
    <lineage>
        <taxon>Bacteria</taxon>
        <taxon>Bacillati</taxon>
        <taxon>Actinomycetota</taxon>
        <taxon>Actinomycetes</taxon>
        <taxon>Micrococcales</taxon>
        <taxon>Dermatophilaceae</taxon>
        <taxon>Austwickia</taxon>
    </lineage>
</organism>
<dbReference type="AlphaFoldDB" id="K6V3Y5"/>
<keyword evidence="3" id="KW-1185">Reference proteome</keyword>
<name>K6V3Y5_9MICO</name>
<protein>
    <submittedName>
        <fullName evidence="2">Uncharacterized protein</fullName>
    </submittedName>
</protein>
<proteinExistence type="predicted"/>
<dbReference type="EMBL" id="BAGZ01000003">
    <property type="protein sequence ID" value="GAB76843.1"/>
    <property type="molecule type" value="Genomic_DNA"/>
</dbReference>
<sequence length="139" mass="14421">MYAEGELISERALTCEFNISGEKPPLSCSVNSDPASAQEKLKKGFFWGGGGARAGRRRATPSLVTSSSVDCSVFPQAVPGALRPGGSDAVETEWKLDMRNFTEMSPATGRHPSSPDDGTCDVRDAGSPAGAATAVNLAS</sequence>
<comment type="caution">
    <text evidence="2">The sequence shown here is derived from an EMBL/GenBank/DDBJ whole genome shotgun (WGS) entry which is preliminary data.</text>
</comment>
<evidence type="ECO:0000313" key="2">
    <source>
        <dbReference type="EMBL" id="GAB76843.1"/>
    </source>
</evidence>
<evidence type="ECO:0000256" key="1">
    <source>
        <dbReference type="SAM" id="MobiDB-lite"/>
    </source>
</evidence>